<name>A0ABS7EGL7_9GAMM</name>
<gene>
    <name evidence="1" type="ORF">K0504_09875</name>
</gene>
<reference evidence="1" key="1">
    <citation type="submission" date="2021-07" db="EMBL/GenBank/DDBJ databases">
        <title>Neiella marina sp. nov., isolated from the intestinal content of sea cucumber Apostichopus japonicus.</title>
        <authorList>
            <person name="Bai X."/>
        </authorList>
    </citation>
    <scope>NUCLEOTIDE SEQUENCE</scope>
    <source>
        <strain evidence="1">126</strain>
    </source>
</reference>
<accession>A0ABS7EGL7</accession>
<protein>
    <submittedName>
        <fullName evidence="1">Uncharacterized protein</fullName>
    </submittedName>
</protein>
<evidence type="ECO:0000313" key="1">
    <source>
        <dbReference type="EMBL" id="MBW8191345.1"/>
    </source>
</evidence>
<evidence type="ECO:0000313" key="2">
    <source>
        <dbReference type="Proteomes" id="UP001166251"/>
    </source>
</evidence>
<sequence length="268" mass="30015">MIIDNLSAASLRDSLSYLLMKTGEDYLQYCKLAKELKSSGVRVHQHNYDFQLSRVLVDVEQHWLTQLLASLSKKYGHGSRAVLALDDLPTGLNRAFPWGKCAPEDLRAGIRYWLELYNFDGLIDYLRSATSQLDQQGKELSARDLAMLLNLSEARQTSRHLIAKQWLMLSGEGYYHERATSDLRNLSCALNVAAEEMGVPTLCVAITKHSEQVQSMVKHELGLKTGSAGSVMITNRKTFIEFKFAQSQADALLAFVKLYAPDLAQQAA</sequence>
<proteinExistence type="predicted"/>
<dbReference type="RefSeq" id="WP_220104028.1">
    <property type="nucleotide sequence ID" value="NZ_JAHZSS010000010.1"/>
</dbReference>
<dbReference type="EMBL" id="JAHZSS010000010">
    <property type="protein sequence ID" value="MBW8191345.1"/>
    <property type="molecule type" value="Genomic_DNA"/>
</dbReference>
<dbReference type="Proteomes" id="UP001166251">
    <property type="component" value="Unassembled WGS sequence"/>
</dbReference>
<comment type="caution">
    <text evidence="1">The sequence shown here is derived from an EMBL/GenBank/DDBJ whole genome shotgun (WGS) entry which is preliminary data.</text>
</comment>
<keyword evidence="2" id="KW-1185">Reference proteome</keyword>
<organism evidence="1 2">
    <name type="scientific">Neiella holothuriorum</name>
    <dbReference type="NCBI Taxonomy" id="2870530"/>
    <lineage>
        <taxon>Bacteria</taxon>
        <taxon>Pseudomonadati</taxon>
        <taxon>Pseudomonadota</taxon>
        <taxon>Gammaproteobacteria</taxon>
        <taxon>Alteromonadales</taxon>
        <taxon>Echinimonadaceae</taxon>
        <taxon>Neiella</taxon>
    </lineage>
</organism>